<sequence length="100" mass="11704">MDETWIMLNSEEDIISQQFNSGNQLEDWAMNFTGLEILNYLREQMSGDEEAFIDGFECRVLQPGKKWQTGKIRIKINVEFCPDDPSEPDSPLDDIRKMDR</sequence>
<protein>
    <submittedName>
        <fullName evidence="1">KGK domain protein</fullName>
    </submittedName>
</protein>
<gene>
    <name evidence="1" type="ORF">Oscil6304_4051</name>
</gene>
<dbReference type="RefSeq" id="WP_015150206.1">
    <property type="nucleotide sequence ID" value="NC_019693.1"/>
</dbReference>
<organism evidence="1 2">
    <name type="scientific">Oscillatoria acuminata PCC 6304</name>
    <dbReference type="NCBI Taxonomy" id="56110"/>
    <lineage>
        <taxon>Bacteria</taxon>
        <taxon>Bacillati</taxon>
        <taxon>Cyanobacteriota</taxon>
        <taxon>Cyanophyceae</taxon>
        <taxon>Oscillatoriophycideae</taxon>
        <taxon>Oscillatoriales</taxon>
        <taxon>Oscillatoriaceae</taxon>
        <taxon>Oscillatoria</taxon>
    </lineage>
</organism>
<dbReference type="Pfam" id="PF08872">
    <property type="entry name" value="KGK"/>
    <property type="match status" value="1"/>
</dbReference>
<evidence type="ECO:0000313" key="2">
    <source>
        <dbReference type="Proteomes" id="UP000010367"/>
    </source>
</evidence>
<name>K9TL41_9CYAN</name>
<reference evidence="1 2" key="1">
    <citation type="submission" date="2012-06" db="EMBL/GenBank/DDBJ databases">
        <title>Finished chromosome of genome of Oscillatoria acuminata PCC 6304.</title>
        <authorList>
            <consortium name="US DOE Joint Genome Institute"/>
            <person name="Gugger M."/>
            <person name="Coursin T."/>
            <person name="Rippka R."/>
            <person name="Tandeau De Marsac N."/>
            <person name="Huntemann M."/>
            <person name="Wei C.-L."/>
            <person name="Han J."/>
            <person name="Detter J.C."/>
            <person name="Han C."/>
            <person name="Tapia R."/>
            <person name="Davenport K."/>
            <person name="Daligault H."/>
            <person name="Erkkila T."/>
            <person name="Gu W."/>
            <person name="Munk A.C.C."/>
            <person name="Teshima H."/>
            <person name="Xu Y."/>
            <person name="Chain P."/>
            <person name="Chen A."/>
            <person name="Krypides N."/>
            <person name="Mavromatis K."/>
            <person name="Markowitz V."/>
            <person name="Szeto E."/>
            <person name="Ivanova N."/>
            <person name="Mikhailova N."/>
            <person name="Ovchinnikova G."/>
            <person name="Pagani I."/>
            <person name="Pati A."/>
            <person name="Goodwin L."/>
            <person name="Peters L."/>
            <person name="Pitluck S."/>
            <person name="Woyke T."/>
            <person name="Kerfeld C."/>
        </authorList>
    </citation>
    <scope>NUCLEOTIDE SEQUENCE [LARGE SCALE GENOMIC DNA]</scope>
    <source>
        <strain evidence="1 2">PCC 6304</strain>
    </source>
</reference>
<dbReference type="EMBL" id="CP003607">
    <property type="protein sequence ID" value="AFY83582.1"/>
    <property type="molecule type" value="Genomic_DNA"/>
</dbReference>
<dbReference type="KEGG" id="oac:Oscil6304_4051"/>
<dbReference type="OrthoDB" id="454733at2"/>
<keyword evidence="2" id="KW-1185">Reference proteome</keyword>
<evidence type="ECO:0000313" key="1">
    <source>
        <dbReference type="EMBL" id="AFY83582.1"/>
    </source>
</evidence>
<dbReference type="AlphaFoldDB" id="K9TL41"/>
<dbReference type="Proteomes" id="UP000010367">
    <property type="component" value="Chromosome"/>
</dbReference>
<dbReference type="InterPro" id="IPR014971">
    <property type="entry name" value="KGK"/>
</dbReference>
<accession>K9TL41</accession>
<dbReference type="InParanoid" id="K9TL41"/>
<dbReference type="HOGENOM" id="CLU_136180_0_0_3"/>
<proteinExistence type="predicted"/>